<protein>
    <recommendedName>
        <fullName evidence="2">DUF6533 domain-containing protein</fullName>
    </recommendedName>
</protein>
<dbReference type="AlphaFoldDB" id="A0A5C3KMH9"/>
<reference evidence="3 4" key="1">
    <citation type="journal article" date="2019" name="Nat. Ecol. Evol.">
        <title>Megaphylogeny resolves global patterns of mushroom evolution.</title>
        <authorList>
            <person name="Varga T."/>
            <person name="Krizsan K."/>
            <person name="Foldi C."/>
            <person name="Dima B."/>
            <person name="Sanchez-Garcia M."/>
            <person name="Sanchez-Ramirez S."/>
            <person name="Szollosi G.J."/>
            <person name="Szarkandi J.G."/>
            <person name="Papp V."/>
            <person name="Albert L."/>
            <person name="Andreopoulos W."/>
            <person name="Angelini C."/>
            <person name="Antonin V."/>
            <person name="Barry K.W."/>
            <person name="Bougher N.L."/>
            <person name="Buchanan P."/>
            <person name="Buyck B."/>
            <person name="Bense V."/>
            <person name="Catcheside P."/>
            <person name="Chovatia M."/>
            <person name="Cooper J."/>
            <person name="Damon W."/>
            <person name="Desjardin D."/>
            <person name="Finy P."/>
            <person name="Geml J."/>
            <person name="Haridas S."/>
            <person name="Hughes K."/>
            <person name="Justo A."/>
            <person name="Karasinski D."/>
            <person name="Kautmanova I."/>
            <person name="Kiss B."/>
            <person name="Kocsube S."/>
            <person name="Kotiranta H."/>
            <person name="LaButti K.M."/>
            <person name="Lechner B.E."/>
            <person name="Liimatainen K."/>
            <person name="Lipzen A."/>
            <person name="Lukacs Z."/>
            <person name="Mihaltcheva S."/>
            <person name="Morgado L.N."/>
            <person name="Niskanen T."/>
            <person name="Noordeloos M.E."/>
            <person name="Ohm R.A."/>
            <person name="Ortiz-Santana B."/>
            <person name="Ovrebo C."/>
            <person name="Racz N."/>
            <person name="Riley R."/>
            <person name="Savchenko A."/>
            <person name="Shiryaev A."/>
            <person name="Soop K."/>
            <person name="Spirin V."/>
            <person name="Szebenyi C."/>
            <person name="Tomsovsky M."/>
            <person name="Tulloss R.E."/>
            <person name="Uehling J."/>
            <person name="Grigoriev I.V."/>
            <person name="Vagvolgyi C."/>
            <person name="Papp T."/>
            <person name="Martin F.M."/>
            <person name="Miettinen O."/>
            <person name="Hibbett D.S."/>
            <person name="Nagy L.G."/>
        </authorList>
    </citation>
    <scope>NUCLEOTIDE SEQUENCE [LARGE SCALE GENOMIC DNA]</scope>
    <source>
        <strain evidence="3 4">CBS 121175</strain>
    </source>
</reference>
<name>A0A5C3KMH9_COPMA</name>
<dbReference type="OrthoDB" id="3267855at2759"/>
<feature type="transmembrane region" description="Helical" evidence="1">
    <location>
        <begin position="26"/>
        <end position="44"/>
    </location>
</feature>
<feature type="non-terminal residue" evidence="3">
    <location>
        <position position="203"/>
    </location>
</feature>
<dbReference type="Pfam" id="PF20151">
    <property type="entry name" value="DUF6533"/>
    <property type="match status" value="1"/>
</dbReference>
<evidence type="ECO:0000256" key="1">
    <source>
        <dbReference type="SAM" id="Phobius"/>
    </source>
</evidence>
<feature type="transmembrane region" description="Helical" evidence="1">
    <location>
        <begin position="92"/>
        <end position="114"/>
    </location>
</feature>
<evidence type="ECO:0000313" key="4">
    <source>
        <dbReference type="Proteomes" id="UP000307440"/>
    </source>
</evidence>
<keyword evidence="1" id="KW-1133">Transmembrane helix</keyword>
<proteinExistence type="predicted"/>
<sequence length="203" mass="23219">VLYYDYLITFGDEIEFIWKQKFRISTILYIFCRYGLFANVLYVLSVNRTVDGLEVRTPLLARTYHGCSFEAPRSHASSNSMLLSLISHLNPAVRGTLTSLTIVYEFIAFVLATYKGYMTMRVDGPVWSQRKSLNYLVFTQGTQEGISGLSIGAMVLNFDELAVFFQRLLNGLKIPLSGFLTARFLLRLRIWKHRSSQSRTTSV</sequence>
<accession>A0A5C3KMH9</accession>
<dbReference type="Proteomes" id="UP000307440">
    <property type="component" value="Unassembled WGS sequence"/>
</dbReference>
<feature type="non-terminal residue" evidence="3">
    <location>
        <position position="1"/>
    </location>
</feature>
<dbReference type="EMBL" id="ML210269">
    <property type="protein sequence ID" value="TFK21396.1"/>
    <property type="molecule type" value="Genomic_DNA"/>
</dbReference>
<feature type="domain" description="DUF6533" evidence="2">
    <location>
        <begin position="1"/>
        <end position="37"/>
    </location>
</feature>
<keyword evidence="1" id="KW-0812">Transmembrane</keyword>
<dbReference type="InterPro" id="IPR045340">
    <property type="entry name" value="DUF6533"/>
</dbReference>
<evidence type="ECO:0000259" key="2">
    <source>
        <dbReference type="Pfam" id="PF20151"/>
    </source>
</evidence>
<gene>
    <name evidence="3" type="ORF">FA15DRAFT_572087</name>
</gene>
<evidence type="ECO:0000313" key="3">
    <source>
        <dbReference type="EMBL" id="TFK21396.1"/>
    </source>
</evidence>
<keyword evidence="4" id="KW-1185">Reference proteome</keyword>
<keyword evidence="1" id="KW-0472">Membrane</keyword>
<organism evidence="3 4">
    <name type="scientific">Coprinopsis marcescibilis</name>
    <name type="common">Agaric fungus</name>
    <name type="synonym">Psathyrella marcescibilis</name>
    <dbReference type="NCBI Taxonomy" id="230819"/>
    <lineage>
        <taxon>Eukaryota</taxon>
        <taxon>Fungi</taxon>
        <taxon>Dikarya</taxon>
        <taxon>Basidiomycota</taxon>
        <taxon>Agaricomycotina</taxon>
        <taxon>Agaricomycetes</taxon>
        <taxon>Agaricomycetidae</taxon>
        <taxon>Agaricales</taxon>
        <taxon>Agaricineae</taxon>
        <taxon>Psathyrellaceae</taxon>
        <taxon>Coprinopsis</taxon>
    </lineage>
</organism>